<dbReference type="Gene3D" id="3.40.50.1820">
    <property type="entry name" value="alpha/beta hydrolase"/>
    <property type="match status" value="1"/>
</dbReference>
<accession>A0A4Y4DR23</accession>
<dbReference type="AlphaFoldDB" id="A0A4Y4DR23"/>
<dbReference type="Proteomes" id="UP000316612">
    <property type="component" value="Unassembled WGS sequence"/>
</dbReference>
<feature type="chain" id="PRO_5021501253" evidence="5">
    <location>
        <begin position="28"/>
        <end position="510"/>
    </location>
</feature>
<feature type="region of interest" description="Disordered" evidence="4">
    <location>
        <begin position="29"/>
        <end position="49"/>
    </location>
</feature>
<protein>
    <submittedName>
        <fullName evidence="7">Alpha/beta hydrolase</fullName>
    </submittedName>
</protein>
<dbReference type="EMBL" id="BJNY01000027">
    <property type="protein sequence ID" value="GED07789.1"/>
    <property type="molecule type" value="Genomic_DNA"/>
</dbReference>
<dbReference type="RefSeq" id="WP_246055581.1">
    <property type="nucleotide sequence ID" value="NZ_BAAAJL010000002.1"/>
</dbReference>
<name>A0A4Y4DR23_GLUUR</name>
<dbReference type="PANTHER" id="PTHR43248:SF29">
    <property type="entry name" value="TRIPEPTIDYL AMINOPEPTIDASE"/>
    <property type="match status" value="1"/>
</dbReference>
<dbReference type="InterPro" id="IPR013595">
    <property type="entry name" value="Pept_S33_TAP-like_C"/>
</dbReference>
<evidence type="ECO:0000256" key="1">
    <source>
        <dbReference type="ARBA" id="ARBA00010088"/>
    </source>
</evidence>
<keyword evidence="8" id="KW-1185">Reference proteome</keyword>
<evidence type="ECO:0000313" key="8">
    <source>
        <dbReference type="Proteomes" id="UP000316612"/>
    </source>
</evidence>
<evidence type="ECO:0000259" key="6">
    <source>
        <dbReference type="Pfam" id="PF08386"/>
    </source>
</evidence>
<feature type="domain" description="Peptidase S33 tripeptidyl aminopeptidase-like C-terminal" evidence="6">
    <location>
        <begin position="409"/>
        <end position="510"/>
    </location>
</feature>
<dbReference type="PANTHER" id="PTHR43248">
    <property type="entry name" value="2-SUCCINYL-6-HYDROXY-2,4-CYCLOHEXADIENE-1-CARBOXYLATE SYNTHASE"/>
    <property type="match status" value="1"/>
</dbReference>
<feature type="signal peptide" evidence="5">
    <location>
        <begin position="1"/>
        <end position="27"/>
    </location>
</feature>
<evidence type="ECO:0000313" key="7">
    <source>
        <dbReference type="EMBL" id="GED07789.1"/>
    </source>
</evidence>
<reference evidence="7 8" key="1">
    <citation type="submission" date="2019-06" db="EMBL/GenBank/DDBJ databases">
        <title>Whole genome shotgun sequence of Glutamicibacter uratoxydans NBRC 15515.</title>
        <authorList>
            <person name="Hosoyama A."/>
            <person name="Uohara A."/>
            <person name="Ohji S."/>
            <person name="Ichikawa N."/>
        </authorList>
    </citation>
    <scope>NUCLEOTIDE SEQUENCE [LARGE SCALE GENOMIC DNA]</scope>
    <source>
        <strain evidence="7 8">NBRC 15515</strain>
    </source>
</reference>
<comment type="caution">
    <text evidence="7">The sequence shown here is derived from an EMBL/GenBank/DDBJ whole genome shotgun (WGS) entry which is preliminary data.</text>
</comment>
<sequence length="510" mass="54522">MPLRPALFRVSALAAALALGLSSCSTADTAQNNDAPAASSSTEQGSANPQLEKYYSQGIDWEKCGSTIECASIDVPLNYDEPEKDSIKLALNRRAAEGAQGNLLVNPGGPGGSGIDLVTQGTQVMFSNNLQRAYNIIGFDPRGVGESTRVICQSDKEVDEGRQENLKAWEDADRGKIVEDAKEYADACAANTGELLGHVDTASAAKDMDIIRAVLGDDKLDYLGYSYGTFLGATYADIFPDKVGRLVLDGAMDPTASGEELTLAQAQGFEGEIDAWLENCLEGQNCPFTGSVEEAKKQLQDFLAEIEQTPMTASDGRSVPIIDFVSGFILPLYDDANWPYLTNAMAEAVDGNVDQMLYFSDLSADRGEDGKYKSNSMDVLTAVNCLDRPMDASEEAMDKDAAELEKASPTLGKYLAYGQIVCDEWDFPSTGKPEALDAAGSADILVVGTTGDPATPYKWSQSLADQLENGHLLTYNGHGHTAYGRSNQCITDAVDNYLIDGKVPADGTTC</sequence>
<gene>
    <name evidence="7" type="ORF">AUR04nite_33210</name>
</gene>
<keyword evidence="2 5" id="KW-0732">Signal</keyword>
<evidence type="ECO:0000256" key="5">
    <source>
        <dbReference type="SAM" id="SignalP"/>
    </source>
</evidence>
<evidence type="ECO:0000256" key="3">
    <source>
        <dbReference type="ARBA" id="ARBA00022801"/>
    </source>
</evidence>
<evidence type="ECO:0000256" key="4">
    <source>
        <dbReference type="SAM" id="MobiDB-lite"/>
    </source>
</evidence>
<dbReference type="InterPro" id="IPR051601">
    <property type="entry name" value="Serine_prot/Carboxylest_S33"/>
</dbReference>
<dbReference type="SUPFAM" id="SSF53474">
    <property type="entry name" value="alpha/beta-Hydrolases"/>
    <property type="match status" value="1"/>
</dbReference>
<organism evidence="7 8">
    <name type="scientific">Glutamicibacter uratoxydans</name>
    <name type="common">Arthrobacter uratoxydans</name>
    <dbReference type="NCBI Taxonomy" id="43667"/>
    <lineage>
        <taxon>Bacteria</taxon>
        <taxon>Bacillati</taxon>
        <taxon>Actinomycetota</taxon>
        <taxon>Actinomycetes</taxon>
        <taxon>Micrococcales</taxon>
        <taxon>Micrococcaceae</taxon>
        <taxon>Glutamicibacter</taxon>
    </lineage>
</organism>
<proteinExistence type="inferred from homology"/>
<evidence type="ECO:0000256" key="2">
    <source>
        <dbReference type="ARBA" id="ARBA00022729"/>
    </source>
</evidence>
<comment type="similarity">
    <text evidence="1">Belongs to the peptidase S33 family.</text>
</comment>
<dbReference type="InterPro" id="IPR029058">
    <property type="entry name" value="AB_hydrolase_fold"/>
</dbReference>
<dbReference type="PROSITE" id="PS51257">
    <property type="entry name" value="PROKAR_LIPOPROTEIN"/>
    <property type="match status" value="1"/>
</dbReference>
<dbReference type="Pfam" id="PF08386">
    <property type="entry name" value="Abhydrolase_4"/>
    <property type="match status" value="1"/>
</dbReference>
<dbReference type="GO" id="GO:0016787">
    <property type="term" value="F:hydrolase activity"/>
    <property type="evidence" value="ECO:0007669"/>
    <property type="project" value="UniProtKB-KW"/>
</dbReference>
<keyword evidence="3 7" id="KW-0378">Hydrolase</keyword>